<name>X1R568_9ZZZZ</name>
<proteinExistence type="predicted"/>
<organism evidence="1">
    <name type="scientific">marine sediment metagenome</name>
    <dbReference type="NCBI Taxonomy" id="412755"/>
    <lineage>
        <taxon>unclassified sequences</taxon>
        <taxon>metagenomes</taxon>
        <taxon>ecological metagenomes</taxon>
    </lineage>
</organism>
<reference evidence="1" key="1">
    <citation type="journal article" date="2014" name="Front. Microbiol.">
        <title>High frequency of phylogenetically diverse reductive dehalogenase-homologous genes in deep subseafloor sedimentary metagenomes.</title>
        <authorList>
            <person name="Kawai M."/>
            <person name="Futagami T."/>
            <person name="Toyoda A."/>
            <person name="Takaki Y."/>
            <person name="Nishi S."/>
            <person name="Hori S."/>
            <person name="Arai W."/>
            <person name="Tsubouchi T."/>
            <person name="Morono Y."/>
            <person name="Uchiyama I."/>
            <person name="Ito T."/>
            <person name="Fujiyama A."/>
            <person name="Inagaki F."/>
            <person name="Takami H."/>
        </authorList>
    </citation>
    <scope>NUCLEOTIDE SEQUENCE</scope>
    <source>
        <strain evidence="1">Expedition CK06-06</strain>
    </source>
</reference>
<sequence>MLQIKLCFKYIIITDRDDFSPEDKKQEITDRLKGKDTDLVRTIGEEEIKKYLYILKNKNLEEYFKGALRVIAEDWEIEFEELSKLYSPNKTMISNIKNFEKSFNKTFKKSRDIPRWASRMRKDEIDPEMKNLLKDILDE</sequence>
<gene>
    <name evidence="1" type="ORF">S06H3_57312</name>
</gene>
<accession>X1R568</accession>
<comment type="caution">
    <text evidence="1">The sequence shown here is derived from an EMBL/GenBank/DDBJ whole genome shotgun (WGS) entry which is preliminary data.</text>
</comment>
<dbReference type="EMBL" id="BARV01036973">
    <property type="protein sequence ID" value="GAI58270.1"/>
    <property type="molecule type" value="Genomic_DNA"/>
</dbReference>
<evidence type="ECO:0000313" key="1">
    <source>
        <dbReference type="EMBL" id="GAI58270.1"/>
    </source>
</evidence>
<dbReference type="AlphaFoldDB" id="X1R568"/>
<protein>
    <submittedName>
        <fullName evidence="1">Uncharacterized protein</fullName>
    </submittedName>
</protein>